<dbReference type="NCBIfam" id="NF003969">
    <property type="entry name" value="PRK05463.1"/>
    <property type="match status" value="1"/>
</dbReference>
<dbReference type="InterPro" id="IPR009906">
    <property type="entry name" value="D-Glu_cyclase"/>
</dbReference>
<evidence type="ECO:0000313" key="5">
    <source>
        <dbReference type="EMBL" id="SDW71959.1"/>
    </source>
</evidence>
<dbReference type="Proteomes" id="UP000634647">
    <property type="component" value="Unassembled WGS sequence"/>
</dbReference>
<evidence type="ECO:0000256" key="1">
    <source>
        <dbReference type="ARBA" id="ARBA00007896"/>
    </source>
</evidence>
<dbReference type="InterPro" id="IPR016938">
    <property type="entry name" value="UPF0317"/>
</dbReference>
<keyword evidence="6" id="KW-1185">Reference proteome</keyword>
<gene>
    <name evidence="4" type="ORF">GCM10008024_13850</name>
    <name evidence="5" type="ORF">SAMN05444006_10675</name>
</gene>
<accession>A0AAN4UR55</accession>
<evidence type="ECO:0000313" key="4">
    <source>
        <dbReference type="EMBL" id="GHE00815.1"/>
    </source>
</evidence>
<name>A0AAN4UR55_9RHOB</name>
<evidence type="ECO:0000313" key="6">
    <source>
        <dbReference type="Proteomes" id="UP000199541"/>
    </source>
</evidence>
<evidence type="ECO:0000313" key="7">
    <source>
        <dbReference type="Proteomes" id="UP000634647"/>
    </source>
</evidence>
<comment type="caution">
    <text evidence="4">The sequence shown here is derived from an EMBL/GenBank/DDBJ whole genome shotgun (WGS) entry which is preliminary data.</text>
</comment>
<dbReference type="FunFam" id="3.30.2040.10:FF:000001">
    <property type="entry name" value="D-glutamate cyclase, mitochondrial"/>
    <property type="match status" value="1"/>
</dbReference>
<dbReference type="GO" id="GO:0016829">
    <property type="term" value="F:lyase activity"/>
    <property type="evidence" value="ECO:0007669"/>
    <property type="project" value="UniProtKB-KW"/>
</dbReference>
<reference evidence="4" key="1">
    <citation type="journal article" date="2014" name="Int. J. Syst. Evol. Microbiol.">
        <title>Complete genome sequence of Corynebacterium casei LMG S-19264T (=DSM 44701T), isolated from a smear-ripened cheese.</title>
        <authorList>
            <consortium name="US DOE Joint Genome Institute (JGI-PGF)"/>
            <person name="Walter F."/>
            <person name="Albersmeier A."/>
            <person name="Kalinowski J."/>
            <person name="Ruckert C."/>
        </authorList>
    </citation>
    <scope>NUCLEOTIDE SEQUENCE</scope>
    <source>
        <strain evidence="4">CGMCC 1.10859</strain>
    </source>
</reference>
<comment type="similarity">
    <text evidence="1 3">Belongs to the D-glutamate cyclase family.</text>
</comment>
<keyword evidence="2 3" id="KW-0456">Lyase</keyword>
<sequence length="280" mass="29789">MNEPSKVITSPAALRARIRAGQFEKPTAGYGGDALQANLVILGRADAQEFLRFCQANPRPCPLLAVGEPGDPALPTLGDIDLRHDLPRYRIWRDGNLVAEPTDIADLWRDDLVSFALGCSFSFEDALTRAGIPVRHQSAGRNAPMYRTNLATRPAGRFSGPLVVSMRPMPAADAIEAVTICHRFPLAHGAPVHLGDPAEIGITDLGAPDFGDPPDMRPGDISVFWACGVTPQAAIMAAKPAFAITHAPGYMLVTDIPAPHAERRLTGVGGADQAPRPTNG</sequence>
<evidence type="ECO:0000256" key="3">
    <source>
        <dbReference type="HAMAP-Rule" id="MF_01830"/>
    </source>
</evidence>
<dbReference type="Gene3D" id="3.30.2040.10">
    <property type="entry name" value="PSTPO5379-like domain"/>
    <property type="match status" value="1"/>
</dbReference>
<dbReference type="EC" id="4.2.1.-" evidence="3"/>
<dbReference type="Gene3D" id="3.40.1640.10">
    <property type="entry name" value="PSTPO5379-like"/>
    <property type="match status" value="1"/>
</dbReference>
<dbReference type="SUPFAM" id="SSF160920">
    <property type="entry name" value="PSTPO5379-like"/>
    <property type="match status" value="1"/>
</dbReference>
<dbReference type="Proteomes" id="UP000199541">
    <property type="component" value="Unassembled WGS sequence"/>
</dbReference>
<reference evidence="4" key="3">
    <citation type="submission" date="2023-06" db="EMBL/GenBank/DDBJ databases">
        <authorList>
            <person name="Sun Q."/>
            <person name="Zhou Y."/>
        </authorList>
    </citation>
    <scope>NUCLEOTIDE SEQUENCE</scope>
    <source>
        <strain evidence="4">CGMCC 1.10859</strain>
    </source>
</reference>
<dbReference type="HAMAP" id="MF_01830">
    <property type="entry name" value="Hydro_lyase"/>
    <property type="match status" value="1"/>
</dbReference>
<dbReference type="AlphaFoldDB" id="A0AAN4UR55"/>
<reference evidence="5 6" key="2">
    <citation type="submission" date="2016-10" db="EMBL/GenBank/DDBJ databases">
        <authorList>
            <person name="Varghese N."/>
            <person name="Submissions S."/>
        </authorList>
    </citation>
    <scope>NUCLEOTIDE SEQUENCE [LARGE SCALE GENOMIC DNA]</scope>
    <source>
        <strain evidence="5 6">DSM 24802</strain>
    </source>
</reference>
<dbReference type="InterPro" id="IPR038021">
    <property type="entry name" value="Putative_hydro-lyase"/>
</dbReference>
<protein>
    <recommendedName>
        <fullName evidence="3">Putative hydro-lyase GCM10008024_13850</fullName>
        <ecNumber evidence="3">4.2.1.-</ecNumber>
    </recommendedName>
</protein>
<dbReference type="PANTHER" id="PTHR32022">
    <property type="entry name" value="D-GLUTAMATE CYCLASE, MITOCHONDRIAL"/>
    <property type="match status" value="1"/>
</dbReference>
<dbReference type="EMBL" id="FNOB01000006">
    <property type="protein sequence ID" value="SDW71959.1"/>
    <property type="molecule type" value="Genomic_DNA"/>
</dbReference>
<dbReference type="PIRSF" id="PIRSF029755">
    <property type="entry name" value="UCP029755"/>
    <property type="match status" value="1"/>
</dbReference>
<evidence type="ECO:0000256" key="2">
    <source>
        <dbReference type="ARBA" id="ARBA00023239"/>
    </source>
</evidence>
<dbReference type="PANTHER" id="PTHR32022:SF10">
    <property type="entry name" value="D-GLUTAMATE CYCLASE, MITOCHONDRIAL"/>
    <property type="match status" value="1"/>
</dbReference>
<dbReference type="EMBL" id="BNAB01000005">
    <property type="protein sequence ID" value="GHE00815.1"/>
    <property type="molecule type" value="Genomic_DNA"/>
</dbReference>
<organism evidence="4 7">
    <name type="scientific">Allgaiera indica</name>
    <dbReference type="NCBI Taxonomy" id="765699"/>
    <lineage>
        <taxon>Bacteria</taxon>
        <taxon>Pseudomonadati</taxon>
        <taxon>Pseudomonadota</taxon>
        <taxon>Alphaproteobacteria</taxon>
        <taxon>Rhodobacterales</taxon>
        <taxon>Paracoccaceae</taxon>
        <taxon>Allgaiera</taxon>
    </lineage>
</organism>
<proteinExistence type="inferred from homology"/>
<dbReference type="Pfam" id="PF07286">
    <property type="entry name" value="D-Glu_cyclase"/>
    <property type="match status" value="1"/>
</dbReference>
<dbReference type="RefSeq" id="WP_051646135.1">
    <property type="nucleotide sequence ID" value="NZ_BNAB01000005.1"/>
</dbReference>